<keyword evidence="4 5" id="KW-0472">Membrane</keyword>
<dbReference type="GO" id="GO:0000271">
    <property type="term" value="P:polysaccharide biosynthetic process"/>
    <property type="evidence" value="ECO:0007669"/>
    <property type="project" value="InterPro"/>
</dbReference>
<feature type="domain" description="GtrA/DPMS transmembrane" evidence="6">
    <location>
        <begin position="15"/>
        <end position="133"/>
    </location>
</feature>
<organism evidence="7 8">
    <name type="scientific">Eubacterium ruminantium</name>
    <dbReference type="NCBI Taxonomy" id="42322"/>
    <lineage>
        <taxon>Bacteria</taxon>
        <taxon>Bacillati</taxon>
        <taxon>Bacillota</taxon>
        <taxon>Clostridia</taxon>
        <taxon>Eubacteriales</taxon>
        <taxon>Eubacteriaceae</taxon>
        <taxon>Eubacterium</taxon>
    </lineage>
</organism>
<proteinExistence type="predicted"/>
<feature type="transmembrane region" description="Helical" evidence="5">
    <location>
        <begin position="518"/>
        <end position="537"/>
    </location>
</feature>
<dbReference type="InterPro" id="IPR018580">
    <property type="entry name" value="Uncharacterised_YfhO"/>
</dbReference>
<dbReference type="RefSeq" id="WP_078787215.1">
    <property type="nucleotide sequence ID" value="NZ_FMTO01000007.1"/>
</dbReference>
<feature type="transmembrane region" description="Helical" evidence="5">
    <location>
        <begin position="296"/>
        <end position="315"/>
    </location>
</feature>
<keyword evidence="2 5" id="KW-0812">Transmembrane</keyword>
<dbReference type="PANTHER" id="PTHR38454:SF1">
    <property type="entry name" value="INTEGRAL MEMBRANE PROTEIN"/>
    <property type="match status" value="1"/>
</dbReference>
<feature type="transmembrane region" description="Helical" evidence="5">
    <location>
        <begin position="110"/>
        <end position="127"/>
    </location>
</feature>
<evidence type="ECO:0000256" key="2">
    <source>
        <dbReference type="ARBA" id="ARBA00022692"/>
    </source>
</evidence>
<keyword evidence="8" id="KW-1185">Reference proteome</keyword>
<comment type="subcellular location">
    <subcellularLocation>
        <location evidence="1">Membrane</location>
        <topology evidence="1">Multi-pass membrane protein</topology>
    </subcellularLocation>
</comment>
<feature type="transmembrane region" description="Helical" evidence="5">
    <location>
        <begin position="432"/>
        <end position="450"/>
    </location>
</feature>
<name>A0A1T4MY93_9FIRM</name>
<evidence type="ECO:0000256" key="1">
    <source>
        <dbReference type="ARBA" id="ARBA00004141"/>
    </source>
</evidence>
<evidence type="ECO:0000313" key="8">
    <source>
        <dbReference type="Proteomes" id="UP000189857"/>
    </source>
</evidence>
<evidence type="ECO:0000256" key="3">
    <source>
        <dbReference type="ARBA" id="ARBA00022989"/>
    </source>
</evidence>
<dbReference type="PANTHER" id="PTHR38454">
    <property type="entry name" value="INTEGRAL MEMBRANE PROTEIN-RELATED"/>
    <property type="match status" value="1"/>
</dbReference>
<feature type="transmembrane region" description="Helical" evidence="5">
    <location>
        <begin position="493"/>
        <end position="511"/>
    </location>
</feature>
<feature type="transmembrane region" description="Helical" evidence="5">
    <location>
        <begin position="77"/>
        <end position="98"/>
    </location>
</feature>
<feature type="transmembrane region" description="Helical" evidence="5">
    <location>
        <begin position="577"/>
        <end position="595"/>
    </location>
</feature>
<feature type="transmembrane region" description="Helical" evidence="5">
    <location>
        <begin position="327"/>
        <end position="348"/>
    </location>
</feature>
<feature type="transmembrane region" description="Helical" evidence="5">
    <location>
        <begin position="462"/>
        <end position="481"/>
    </location>
</feature>
<evidence type="ECO:0000256" key="4">
    <source>
        <dbReference type="ARBA" id="ARBA00023136"/>
    </source>
</evidence>
<feature type="transmembrane region" description="Helical" evidence="5">
    <location>
        <begin position="16"/>
        <end position="34"/>
    </location>
</feature>
<evidence type="ECO:0000313" key="7">
    <source>
        <dbReference type="EMBL" id="SJZ71757.1"/>
    </source>
</evidence>
<keyword evidence="3 5" id="KW-1133">Transmembrane helix</keyword>
<feature type="transmembrane region" description="Helical" evidence="5">
    <location>
        <begin position="368"/>
        <end position="390"/>
    </location>
</feature>
<dbReference type="Pfam" id="PF09586">
    <property type="entry name" value="YfhO"/>
    <property type="match status" value="1"/>
</dbReference>
<dbReference type="AlphaFoldDB" id="A0A1T4MY93"/>
<sequence length="1013" mass="115507">MKAFIKKLFDNDKIRYIFAGGCTTMVNLVTFFLLRHLTGIDRNICNVIAICCAICFAYFAAKFFVFKSKQDSKEGVILEAVRFVGARLFAMFVEVFGFAFLCDSLRLNEFISKFIVQFLVIVINYFMSKLLVFKKNEKKLSQKILDNWSWILGVLITFVFMMVVMIVVNVGPFGGRAYTMVDSIHQYVPFFSDYRTKLLSHGSMFYTWKVGMGVNFQSLFFYYLSSPVNILVILFKRADIPTFISILTALKIVFSAGSFGYFLSRHKGGVRNSTLITAFSVAYAINNYVLGYMWNIMWLDCIMVLPLIVLGFERLMEGKGPKLYCLSLAYCLFCNYYIAFMICVFLVLWFLTESHGGVKKFFANGIRFALYSILAAGMTAVSLLTAYLGIMKTAAGKIEIPKWEWYQNIREIFKAQLFWTKPIKMQTFDGGINLYCGIITFFLALIYLFLEREKLYKRISKVLLLVFLMMSFNNVQLNFFWHGFHDQYGIPNRFAFLYTFVLLTIAYKVALRLRYVSGYYITSALFLAGGFWCYTIYDNTKKFSDYMNVAVICTVGLTILAYVLSMLKSLKYKRSKVFNIIIAVAILGEIIANGTNCINEIGAAEASDYMERASAMEEIQNEMADRAKTEGQFFYREDMINPKILDEATFNGMNSIGIFCSTVRGDVVDAAADMGFYTGANEYLYYGACHATNMLLGVKYVYATAADYYNNDETLPLVYESPTMNVYENIYDLPVAYMVGDEYIDENLLNGKDISNVNKMVSRASGIEKQVYEDAHFKMETTGERCHPWVDGNDEDLVGYSADDTGKPKVKASFTVDKPGHYVVDIIANNVYKVRYHVNSVQMAFDRYQSQIFDMGDLKEGDEVEISVEFNDSYSSSGSIRFDFAQLNRDTLKEQYETINSRSLDVKEAKDGYIKGKIFVEEAGTLFAAIPYDEGWSAKVDGKKVKIEKVQNAFMGIELTEGEHTVEFYYTAPGFYPGLLIMAISWGIFIFIIGRNSFGAKKKHSIYTPAQPK</sequence>
<feature type="transmembrane region" description="Helical" evidence="5">
    <location>
        <begin position="214"/>
        <end position="235"/>
    </location>
</feature>
<protein>
    <submittedName>
        <fullName evidence="7">Uncharacterized membrane protein YfhO</fullName>
    </submittedName>
</protein>
<feature type="transmembrane region" description="Helical" evidence="5">
    <location>
        <begin position="543"/>
        <end position="565"/>
    </location>
</feature>
<dbReference type="OrthoDB" id="9815466at2"/>
<dbReference type="Pfam" id="PF04138">
    <property type="entry name" value="GtrA_DPMS_TM"/>
    <property type="match status" value="1"/>
</dbReference>
<reference evidence="7 8" key="1">
    <citation type="submission" date="2017-02" db="EMBL/GenBank/DDBJ databases">
        <authorList>
            <person name="Peterson S.W."/>
        </authorList>
    </citation>
    <scope>NUCLEOTIDE SEQUENCE [LARGE SCALE GENOMIC DNA]</scope>
    <source>
        <strain evidence="7 8">ATCC 17233</strain>
    </source>
</reference>
<evidence type="ECO:0000256" key="5">
    <source>
        <dbReference type="SAM" id="Phobius"/>
    </source>
</evidence>
<gene>
    <name evidence="7" type="ORF">SAMN02745110_01373</name>
</gene>
<feature type="transmembrane region" description="Helical" evidence="5">
    <location>
        <begin position="242"/>
        <end position="263"/>
    </location>
</feature>
<dbReference type="Proteomes" id="UP000189857">
    <property type="component" value="Unassembled WGS sequence"/>
</dbReference>
<dbReference type="EMBL" id="FUXA01000008">
    <property type="protein sequence ID" value="SJZ71757.1"/>
    <property type="molecule type" value="Genomic_DNA"/>
</dbReference>
<evidence type="ECO:0000259" key="6">
    <source>
        <dbReference type="Pfam" id="PF04138"/>
    </source>
</evidence>
<feature type="transmembrane region" description="Helical" evidence="5">
    <location>
        <begin position="46"/>
        <end position="65"/>
    </location>
</feature>
<feature type="transmembrane region" description="Helical" evidence="5">
    <location>
        <begin position="148"/>
        <end position="170"/>
    </location>
</feature>
<accession>A0A1T4MY93</accession>
<dbReference type="InterPro" id="IPR007267">
    <property type="entry name" value="GtrA_DPMS_TM"/>
</dbReference>
<dbReference type="GO" id="GO:0016020">
    <property type="term" value="C:membrane"/>
    <property type="evidence" value="ECO:0007669"/>
    <property type="project" value="UniProtKB-SubCell"/>
</dbReference>
<feature type="transmembrane region" description="Helical" evidence="5">
    <location>
        <begin position="974"/>
        <end position="994"/>
    </location>
</feature>